<evidence type="ECO:0000256" key="1">
    <source>
        <dbReference type="SAM" id="MobiDB-lite"/>
    </source>
</evidence>
<proteinExistence type="predicted"/>
<feature type="non-terminal residue" evidence="2">
    <location>
        <position position="1"/>
    </location>
</feature>
<feature type="region of interest" description="Disordered" evidence="1">
    <location>
        <begin position="69"/>
        <end position="89"/>
    </location>
</feature>
<feature type="compositionally biased region" description="Acidic residues" evidence="1">
    <location>
        <begin position="184"/>
        <end position="205"/>
    </location>
</feature>
<accession>A0ABN7XGV0</accession>
<feature type="non-terminal residue" evidence="2">
    <location>
        <position position="283"/>
    </location>
</feature>
<protein>
    <submittedName>
        <fullName evidence="2">37007_t:CDS:1</fullName>
    </submittedName>
</protein>
<reference evidence="2 3" key="1">
    <citation type="submission" date="2021-06" db="EMBL/GenBank/DDBJ databases">
        <authorList>
            <person name="Kallberg Y."/>
            <person name="Tangrot J."/>
            <person name="Rosling A."/>
        </authorList>
    </citation>
    <scope>NUCLEOTIDE SEQUENCE [LARGE SCALE GENOMIC DNA]</scope>
    <source>
        <strain evidence="2 3">120-4 pot B 10/14</strain>
    </source>
</reference>
<evidence type="ECO:0000313" key="3">
    <source>
        <dbReference type="Proteomes" id="UP000789901"/>
    </source>
</evidence>
<dbReference type="EMBL" id="CAJVQB010135153">
    <property type="protein sequence ID" value="CAG8854240.1"/>
    <property type="molecule type" value="Genomic_DNA"/>
</dbReference>
<feature type="region of interest" description="Disordered" evidence="1">
    <location>
        <begin position="172"/>
        <end position="221"/>
    </location>
</feature>
<gene>
    <name evidence="2" type="ORF">GMARGA_LOCUS43061</name>
</gene>
<comment type="caution">
    <text evidence="2">The sequence shown here is derived from an EMBL/GenBank/DDBJ whole genome shotgun (WGS) entry which is preliminary data.</text>
</comment>
<name>A0ABN7XGV0_GIGMA</name>
<evidence type="ECO:0000313" key="2">
    <source>
        <dbReference type="EMBL" id="CAG8854240.1"/>
    </source>
</evidence>
<dbReference type="Proteomes" id="UP000789901">
    <property type="component" value="Unassembled WGS sequence"/>
</dbReference>
<keyword evidence="3" id="KW-1185">Reference proteome</keyword>
<organism evidence="2 3">
    <name type="scientific">Gigaspora margarita</name>
    <dbReference type="NCBI Taxonomy" id="4874"/>
    <lineage>
        <taxon>Eukaryota</taxon>
        <taxon>Fungi</taxon>
        <taxon>Fungi incertae sedis</taxon>
        <taxon>Mucoromycota</taxon>
        <taxon>Glomeromycotina</taxon>
        <taxon>Glomeromycetes</taxon>
        <taxon>Diversisporales</taxon>
        <taxon>Gigasporaceae</taxon>
        <taxon>Gigaspora</taxon>
    </lineage>
</organism>
<sequence>PFLKKFYDHCCTMRHYSFTIKKCGKDNCSICRPPRCLREIFDQLFPLPDPVPGNDLHYKSFEELYGSETTEKYRPSSHGTKSNSVKHKHQQKHTMPFCPSALRAKNVGITVTCVECDKSRLLFSARKLLDKDRQILLQFLDMILYSCGTSFKNINELASTTPSASLEIAVETNEQDSNNNYEEPGNDIELDENDDYQSDQDDDNYNIESRDSEANSIEDTTSDPIQELFNRVFVNDLLTCSTPIEKPYYSAKIYPNICYLCGSSKIPNVVTSKGLWPTCHECV</sequence>